<dbReference type="RefSeq" id="WP_205115624.1">
    <property type="nucleotide sequence ID" value="NZ_JAFBCM010000001.1"/>
</dbReference>
<comment type="caution">
    <text evidence="2">The sequence shown here is derived from an EMBL/GenBank/DDBJ whole genome shotgun (WGS) entry which is preliminary data.</text>
</comment>
<evidence type="ECO:0000313" key="3">
    <source>
        <dbReference type="Proteomes" id="UP001595699"/>
    </source>
</evidence>
<proteinExistence type="predicted"/>
<evidence type="ECO:0000256" key="1">
    <source>
        <dbReference type="SAM" id="Phobius"/>
    </source>
</evidence>
<sequence length="169" mass="19060">MRSQLLKTGLVAVAIAGGLWVLTSALFRVKIPFVLLLALVLAVVGSRAVLLGLRSPMKQALLIREDSDPPILGLLPDRPFAGARRWEYLLDGAREEPALFAKTVRPELVRLMDERLRLAHRIDRTKDPERARAVIGPVLADLWERERTLTRAEIDNVLDEMEKLWATPR</sequence>
<keyword evidence="3" id="KW-1185">Reference proteome</keyword>
<name>A0ABV7YFZ7_9ACTN</name>
<dbReference type="Proteomes" id="UP001595699">
    <property type="component" value="Unassembled WGS sequence"/>
</dbReference>
<keyword evidence="1" id="KW-1133">Transmembrane helix</keyword>
<reference evidence="3" key="1">
    <citation type="journal article" date="2019" name="Int. J. Syst. Evol. Microbiol.">
        <title>The Global Catalogue of Microorganisms (GCM) 10K type strain sequencing project: providing services to taxonomists for standard genome sequencing and annotation.</title>
        <authorList>
            <consortium name="The Broad Institute Genomics Platform"/>
            <consortium name="The Broad Institute Genome Sequencing Center for Infectious Disease"/>
            <person name="Wu L."/>
            <person name="Ma J."/>
        </authorList>
    </citation>
    <scope>NUCLEOTIDE SEQUENCE [LARGE SCALE GENOMIC DNA]</scope>
    <source>
        <strain evidence="3">CGMCC 4.7241</strain>
    </source>
</reference>
<protein>
    <submittedName>
        <fullName evidence="2">Uncharacterized protein</fullName>
    </submittedName>
</protein>
<feature type="transmembrane region" description="Helical" evidence="1">
    <location>
        <begin position="33"/>
        <end position="53"/>
    </location>
</feature>
<dbReference type="EMBL" id="JBHRZH010000019">
    <property type="protein sequence ID" value="MFC3763566.1"/>
    <property type="molecule type" value="Genomic_DNA"/>
</dbReference>
<gene>
    <name evidence="2" type="ORF">ACFOUW_22190</name>
</gene>
<evidence type="ECO:0000313" key="2">
    <source>
        <dbReference type="EMBL" id="MFC3763566.1"/>
    </source>
</evidence>
<keyword evidence="1" id="KW-0472">Membrane</keyword>
<accession>A0ABV7YFZ7</accession>
<feature type="transmembrane region" description="Helical" evidence="1">
    <location>
        <begin position="9"/>
        <end position="27"/>
    </location>
</feature>
<keyword evidence="1" id="KW-0812">Transmembrane</keyword>
<organism evidence="2 3">
    <name type="scientific">Tenggerimyces flavus</name>
    <dbReference type="NCBI Taxonomy" id="1708749"/>
    <lineage>
        <taxon>Bacteria</taxon>
        <taxon>Bacillati</taxon>
        <taxon>Actinomycetota</taxon>
        <taxon>Actinomycetes</taxon>
        <taxon>Propionibacteriales</taxon>
        <taxon>Nocardioidaceae</taxon>
        <taxon>Tenggerimyces</taxon>
    </lineage>
</organism>